<comment type="caution">
    <text evidence="1">The sequence shown here is derived from an EMBL/GenBank/DDBJ whole genome shotgun (WGS) entry which is preliminary data.</text>
</comment>
<gene>
    <name evidence="1" type="ORF">FA13DRAFT_1420359</name>
</gene>
<keyword evidence="2" id="KW-1185">Reference proteome</keyword>
<dbReference type="AlphaFoldDB" id="A0A4Y7SND7"/>
<proteinExistence type="predicted"/>
<dbReference type="EMBL" id="QPFP01000079">
    <property type="protein sequence ID" value="TEB23377.1"/>
    <property type="molecule type" value="Genomic_DNA"/>
</dbReference>
<protein>
    <submittedName>
        <fullName evidence="1">Uncharacterized protein</fullName>
    </submittedName>
</protein>
<dbReference type="OrthoDB" id="3253976at2759"/>
<reference evidence="1 2" key="1">
    <citation type="journal article" date="2019" name="Nat. Ecol. Evol.">
        <title>Megaphylogeny resolves global patterns of mushroom evolution.</title>
        <authorList>
            <person name="Varga T."/>
            <person name="Krizsan K."/>
            <person name="Foldi C."/>
            <person name="Dima B."/>
            <person name="Sanchez-Garcia M."/>
            <person name="Sanchez-Ramirez S."/>
            <person name="Szollosi G.J."/>
            <person name="Szarkandi J.G."/>
            <person name="Papp V."/>
            <person name="Albert L."/>
            <person name="Andreopoulos W."/>
            <person name="Angelini C."/>
            <person name="Antonin V."/>
            <person name="Barry K.W."/>
            <person name="Bougher N.L."/>
            <person name="Buchanan P."/>
            <person name="Buyck B."/>
            <person name="Bense V."/>
            <person name="Catcheside P."/>
            <person name="Chovatia M."/>
            <person name="Cooper J."/>
            <person name="Damon W."/>
            <person name="Desjardin D."/>
            <person name="Finy P."/>
            <person name="Geml J."/>
            <person name="Haridas S."/>
            <person name="Hughes K."/>
            <person name="Justo A."/>
            <person name="Karasinski D."/>
            <person name="Kautmanova I."/>
            <person name="Kiss B."/>
            <person name="Kocsube S."/>
            <person name="Kotiranta H."/>
            <person name="LaButti K.M."/>
            <person name="Lechner B.E."/>
            <person name="Liimatainen K."/>
            <person name="Lipzen A."/>
            <person name="Lukacs Z."/>
            <person name="Mihaltcheva S."/>
            <person name="Morgado L.N."/>
            <person name="Niskanen T."/>
            <person name="Noordeloos M.E."/>
            <person name="Ohm R.A."/>
            <person name="Ortiz-Santana B."/>
            <person name="Ovrebo C."/>
            <person name="Racz N."/>
            <person name="Riley R."/>
            <person name="Savchenko A."/>
            <person name="Shiryaev A."/>
            <person name="Soop K."/>
            <person name="Spirin V."/>
            <person name="Szebenyi C."/>
            <person name="Tomsovsky M."/>
            <person name="Tulloss R.E."/>
            <person name="Uehling J."/>
            <person name="Grigoriev I.V."/>
            <person name="Vagvolgyi C."/>
            <person name="Papp T."/>
            <person name="Martin F.M."/>
            <person name="Miettinen O."/>
            <person name="Hibbett D.S."/>
            <person name="Nagy L.G."/>
        </authorList>
    </citation>
    <scope>NUCLEOTIDE SEQUENCE [LARGE SCALE GENOMIC DNA]</scope>
    <source>
        <strain evidence="1 2">FP101781</strain>
    </source>
</reference>
<sequence length="260" mass="28570">MAQLIRSARSGSDWTANELASYNIAVVHQDGATFFETPNLPQPAVNPNVLTTLDYNNSPDDDTYSLIRNLDLAMVPATSEESAVGDFAVVLLRALGYEPRGRTLRTRKDLPFIICGESRHAKADVCLIDEQDIVLLVQEGKRQTSPGEDPEPQLIAAAVAAFTLNIRNRVENLGIPPLPSKLFAGISLTGTAPVFYKINVTAELVTAISGGGYPETLTVVYAHLPVVPRRPHRRWGEGMKPLDNRRVILSCYEAFKRFVN</sequence>
<name>A0A4Y7SND7_COPMI</name>
<dbReference type="Proteomes" id="UP000298030">
    <property type="component" value="Unassembled WGS sequence"/>
</dbReference>
<accession>A0A4Y7SND7</accession>
<evidence type="ECO:0000313" key="2">
    <source>
        <dbReference type="Proteomes" id="UP000298030"/>
    </source>
</evidence>
<organism evidence="1 2">
    <name type="scientific">Coprinellus micaceus</name>
    <name type="common">Glistening ink-cap mushroom</name>
    <name type="synonym">Coprinus micaceus</name>
    <dbReference type="NCBI Taxonomy" id="71717"/>
    <lineage>
        <taxon>Eukaryota</taxon>
        <taxon>Fungi</taxon>
        <taxon>Dikarya</taxon>
        <taxon>Basidiomycota</taxon>
        <taxon>Agaricomycotina</taxon>
        <taxon>Agaricomycetes</taxon>
        <taxon>Agaricomycetidae</taxon>
        <taxon>Agaricales</taxon>
        <taxon>Agaricineae</taxon>
        <taxon>Psathyrellaceae</taxon>
        <taxon>Coprinellus</taxon>
    </lineage>
</organism>
<evidence type="ECO:0000313" key="1">
    <source>
        <dbReference type="EMBL" id="TEB23377.1"/>
    </source>
</evidence>